<dbReference type="EMBL" id="VTPC01000702">
    <property type="protein sequence ID" value="KAF2904706.1"/>
    <property type="molecule type" value="Genomic_DNA"/>
</dbReference>
<dbReference type="AlphaFoldDB" id="A0A8K0DIB1"/>
<keyword evidence="3" id="KW-1185">Reference proteome</keyword>
<organism evidence="2 3">
    <name type="scientific">Ignelater luminosus</name>
    <name type="common">Cucubano</name>
    <name type="synonym">Pyrophorus luminosus</name>
    <dbReference type="NCBI Taxonomy" id="2038154"/>
    <lineage>
        <taxon>Eukaryota</taxon>
        <taxon>Metazoa</taxon>
        <taxon>Ecdysozoa</taxon>
        <taxon>Arthropoda</taxon>
        <taxon>Hexapoda</taxon>
        <taxon>Insecta</taxon>
        <taxon>Pterygota</taxon>
        <taxon>Neoptera</taxon>
        <taxon>Endopterygota</taxon>
        <taxon>Coleoptera</taxon>
        <taxon>Polyphaga</taxon>
        <taxon>Elateriformia</taxon>
        <taxon>Elateroidea</taxon>
        <taxon>Elateridae</taxon>
        <taxon>Agrypninae</taxon>
        <taxon>Pyrophorini</taxon>
        <taxon>Ignelater</taxon>
    </lineage>
</organism>
<evidence type="ECO:0000313" key="2">
    <source>
        <dbReference type="EMBL" id="KAF2904706.1"/>
    </source>
</evidence>
<feature type="compositionally biased region" description="Basic and acidic residues" evidence="1">
    <location>
        <begin position="114"/>
        <end position="124"/>
    </location>
</feature>
<feature type="compositionally biased region" description="Basic and acidic residues" evidence="1">
    <location>
        <begin position="59"/>
        <end position="86"/>
    </location>
</feature>
<evidence type="ECO:0000256" key="1">
    <source>
        <dbReference type="SAM" id="MobiDB-lite"/>
    </source>
</evidence>
<protein>
    <submittedName>
        <fullName evidence="2">Uncharacterized protein</fullName>
    </submittedName>
</protein>
<gene>
    <name evidence="2" type="ORF">ILUMI_01470</name>
</gene>
<sequence>MANRKKTATAPDVLILPCDERLLDEQLSGSNIEITASESPISVESSEKLDHALSYSEEIEKAGMDNETIKNDEYTPNKADEDKAAIEDGEDDDYISLKTNASSDDNSSSTGNDEEAKIDNETSRVQKKKREKKAACASGLEKIYQDKEESWRRGILVKQE</sequence>
<comment type="caution">
    <text evidence="2">The sequence shown here is derived from an EMBL/GenBank/DDBJ whole genome shotgun (WGS) entry which is preliminary data.</text>
</comment>
<proteinExistence type="predicted"/>
<feature type="compositionally biased region" description="Low complexity" evidence="1">
    <location>
        <begin position="100"/>
        <end position="111"/>
    </location>
</feature>
<reference evidence="2" key="1">
    <citation type="submission" date="2019-08" db="EMBL/GenBank/DDBJ databases">
        <title>The genome of the North American firefly Photinus pyralis.</title>
        <authorList>
            <consortium name="Photinus pyralis genome working group"/>
            <person name="Fallon T.R."/>
            <person name="Sander Lower S.E."/>
            <person name="Weng J.-K."/>
        </authorList>
    </citation>
    <scope>NUCLEOTIDE SEQUENCE</scope>
    <source>
        <strain evidence="2">TRF0915ILg1</strain>
        <tissue evidence="2">Whole body</tissue>
    </source>
</reference>
<accession>A0A8K0DIB1</accession>
<feature type="region of interest" description="Disordered" evidence="1">
    <location>
        <begin position="59"/>
        <end position="132"/>
    </location>
</feature>
<name>A0A8K0DIB1_IGNLU</name>
<evidence type="ECO:0000313" key="3">
    <source>
        <dbReference type="Proteomes" id="UP000801492"/>
    </source>
</evidence>
<dbReference type="Proteomes" id="UP000801492">
    <property type="component" value="Unassembled WGS sequence"/>
</dbReference>